<dbReference type="GO" id="GO:0005737">
    <property type="term" value="C:cytoplasm"/>
    <property type="evidence" value="ECO:0007669"/>
    <property type="project" value="TreeGrafter"/>
</dbReference>
<reference evidence="2" key="1">
    <citation type="submission" date="2021-11" db="EMBL/GenBank/DDBJ databases">
        <authorList>
            <person name="Schell T."/>
        </authorList>
    </citation>
    <scope>NUCLEOTIDE SEQUENCE</scope>
    <source>
        <strain evidence="2">M5</strain>
    </source>
</reference>
<organism evidence="2 3">
    <name type="scientific">Daphnia galeata</name>
    <dbReference type="NCBI Taxonomy" id="27404"/>
    <lineage>
        <taxon>Eukaryota</taxon>
        <taxon>Metazoa</taxon>
        <taxon>Ecdysozoa</taxon>
        <taxon>Arthropoda</taxon>
        <taxon>Crustacea</taxon>
        <taxon>Branchiopoda</taxon>
        <taxon>Diplostraca</taxon>
        <taxon>Cladocera</taxon>
        <taxon>Anomopoda</taxon>
        <taxon>Daphniidae</taxon>
        <taxon>Daphnia</taxon>
    </lineage>
</organism>
<evidence type="ECO:0000313" key="2">
    <source>
        <dbReference type="EMBL" id="CAH0110235.1"/>
    </source>
</evidence>
<feature type="transmembrane region" description="Helical" evidence="1">
    <location>
        <begin position="371"/>
        <end position="392"/>
    </location>
</feature>
<proteinExistence type="predicted"/>
<keyword evidence="1" id="KW-1133">Transmembrane helix</keyword>
<sequence>MENRGIQQQQIIHLLNKQATIVNQTQQIAHSSLLLIQRSEKRSELLETKIDYALDYIQQGELIHVQQMEYFAELDSTFASLDYVFAWFQRQLEAWEIGLATLANGQLSPQIISPAELQTILLDVNKQLPLGWKIPANDLWVLYREATVTVAVTRNAFWLFVEIPIYDHAQQFNLFKVIRLPKATENGTHGNTDMQHCREFDKQLCRFHTGLNKRGSRKSCAIALFTEDKKQFQGTCQTEFMAWKGPESVPNSPPRTLKLPAIGIFEVPPGCVARTEDWIFPASLEGQTETIRTTLNTPHLVPFPSNLSFSRNAAVFELPRANLSHLNHISELLQLQEQTSISSTMNSDQIHILLNNMKNEQPANHPFASTYLLTTAIVILFCCFGGISWYTLVLHRQLRRHLDFNIGLYDRVDDPHGVDQLTHRNLLEEPKIPSANE</sequence>
<dbReference type="GO" id="GO:0003723">
    <property type="term" value="F:RNA binding"/>
    <property type="evidence" value="ECO:0007669"/>
    <property type="project" value="TreeGrafter"/>
</dbReference>
<accession>A0A8J2S6D4</accession>
<dbReference type="AlphaFoldDB" id="A0A8J2S6D4"/>
<keyword evidence="1" id="KW-0472">Membrane</keyword>
<dbReference type="InterPro" id="IPR028816">
    <property type="entry name" value="Caprin"/>
</dbReference>
<keyword evidence="3" id="KW-1185">Reference proteome</keyword>
<dbReference type="EMBL" id="CAKKLH010000301">
    <property type="protein sequence ID" value="CAH0110235.1"/>
    <property type="molecule type" value="Genomic_DNA"/>
</dbReference>
<evidence type="ECO:0000256" key="1">
    <source>
        <dbReference type="SAM" id="Phobius"/>
    </source>
</evidence>
<dbReference type="PANTHER" id="PTHR22922:SF19">
    <property type="entry name" value="CAPRIN HOMOLOG"/>
    <property type="match status" value="1"/>
</dbReference>
<dbReference type="PANTHER" id="PTHR22922">
    <property type="entry name" value="GPI-ANCHORED PROTEIN P137"/>
    <property type="match status" value="1"/>
</dbReference>
<name>A0A8J2S6D4_9CRUS</name>
<evidence type="ECO:0000313" key="3">
    <source>
        <dbReference type="Proteomes" id="UP000789390"/>
    </source>
</evidence>
<protein>
    <submittedName>
        <fullName evidence="2">Uncharacterized protein</fullName>
    </submittedName>
</protein>
<dbReference type="Proteomes" id="UP000789390">
    <property type="component" value="Unassembled WGS sequence"/>
</dbReference>
<gene>
    <name evidence="2" type="ORF">DGAL_LOCUS13790</name>
</gene>
<dbReference type="OrthoDB" id="7695795at2759"/>
<comment type="caution">
    <text evidence="2">The sequence shown here is derived from an EMBL/GenBank/DDBJ whole genome shotgun (WGS) entry which is preliminary data.</text>
</comment>
<keyword evidence="1" id="KW-0812">Transmembrane</keyword>